<dbReference type="InterPro" id="IPR035965">
    <property type="entry name" value="PAS-like_dom_sf"/>
</dbReference>
<dbReference type="SUPFAM" id="SSF55874">
    <property type="entry name" value="ATPase domain of HSP90 chaperone/DNA topoisomerase II/histidine kinase"/>
    <property type="match status" value="1"/>
</dbReference>
<dbReference type="EC" id="2.7.13.3" evidence="3"/>
<proteinExistence type="predicted"/>
<evidence type="ECO:0000256" key="4">
    <source>
        <dbReference type="ARBA" id="ARBA00022553"/>
    </source>
</evidence>
<dbReference type="GO" id="GO:0000155">
    <property type="term" value="F:phosphorelay sensor kinase activity"/>
    <property type="evidence" value="ECO:0007669"/>
    <property type="project" value="InterPro"/>
</dbReference>
<keyword evidence="5" id="KW-0808">Transferase</keyword>
<dbReference type="EMBL" id="SKFH01000029">
    <property type="protein sequence ID" value="TCZ68249.1"/>
    <property type="molecule type" value="Genomic_DNA"/>
</dbReference>
<dbReference type="InterPro" id="IPR033417">
    <property type="entry name" value="CHASE8"/>
</dbReference>
<feature type="domain" description="PAS" evidence="11">
    <location>
        <begin position="261"/>
        <end position="331"/>
    </location>
</feature>
<dbReference type="Pfam" id="PF00512">
    <property type="entry name" value="HisKA"/>
    <property type="match status" value="1"/>
</dbReference>
<dbReference type="PROSITE" id="PS50112">
    <property type="entry name" value="PAS"/>
    <property type="match status" value="1"/>
</dbReference>
<dbReference type="InterPro" id="IPR036097">
    <property type="entry name" value="HisK_dim/P_sf"/>
</dbReference>
<dbReference type="Proteomes" id="UP000295164">
    <property type="component" value="Unassembled WGS sequence"/>
</dbReference>
<evidence type="ECO:0000259" key="12">
    <source>
        <dbReference type="PROSITE" id="PS50885"/>
    </source>
</evidence>
<dbReference type="Gene3D" id="3.30.565.10">
    <property type="entry name" value="Histidine kinase-like ATPase, C-terminal domain"/>
    <property type="match status" value="1"/>
</dbReference>
<dbReference type="PROSITE" id="PS50885">
    <property type="entry name" value="HAMP"/>
    <property type="match status" value="1"/>
</dbReference>
<dbReference type="SMART" id="SM00091">
    <property type="entry name" value="PAS"/>
    <property type="match status" value="1"/>
</dbReference>
<dbReference type="InterPro" id="IPR003594">
    <property type="entry name" value="HATPase_dom"/>
</dbReference>
<dbReference type="SMART" id="SM00388">
    <property type="entry name" value="HisKA"/>
    <property type="match status" value="1"/>
</dbReference>
<evidence type="ECO:0000313" key="13">
    <source>
        <dbReference type="EMBL" id="TCZ68249.1"/>
    </source>
</evidence>
<evidence type="ECO:0000256" key="2">
    <source>
        <dbReference type="ARBA" id="ARBA00004370"/>
    </source>
</evidence>
<organism evidence="13 14">
    <name type="scientific">Flaviaesturariibacter aridisoli</name>
    <dbReference type="NCBI Taxonomy" id="2545761"/>
    <lineage>
        <taxon>Bacteria</taxon>
        <taxon>Pseudomonadati</taxon>
        <taxon>Bacteroidota</taxon>
        <taxon>Chitinophagia</taxon>
        <taxon>Chitinophagales</taxon>
        <taxon>Chitinophagaceae</taxon>
        <taxon>Flaviaestuariibacter</taxon>
    </lineage>
</organism>
<evidence type="ECO:0000259" key="10">
    <source>
        <dbReference type="PROSITE" id="PS50109"/>
    </source>
</evidence>
<dbReference type="InterPro" id="IPR013656">
    <property type="entry name" value="PAS_4"/>
</dbReference>
<dbReference type="GO" id="GO:0016020">
    <property type="term" value="C:membrane"/>
    <property type="evidence" value="ECO:0007669"/>
    <property type="project" value="UniProtKB-SubCell"/>
</dbReference>
<evidence type="ECO:0000256" key="9">
    <source>
        <dbReference type="SAM" id="Phobius"/>
    </source>
</evidence>
<keyword evidence="9" id="KW-0812">Transmembrane</keyword>
<dbReference type="RefSeq" id="WP_131852977.1">
    <property type="nucleotide sequence ID" value="NZ_SKFH01000029.1"/>
</dbReference>
<feature type="transmembrane region" description="Helical" evidence="9">
    <location>
        <begin position="151"/>
        <end position="172"/>
    </location>
</feature>
<keyword evidence="14" id="KW-1185">Reference proteome</keyword>
<dbReference type="Gene3D" id="1.10.287.130">
    <property type="match status" value="1"/>
</dbReference>
<dbReference type="SUPFAM" id="SSF55785">
    <property type="entry name" value="PYP-like sensor domain (PAS domain)"/>
    <property type="match status" value="1"/>
</dbReference>
<evidence type="ECO:0000259" key="11">
    <source>
        <dbReference type="PROSITE" id="PS50112"/>
    </source>
</evidence>
<dbReference type="Gene3D" id="3.30.450.20">
    <property type="entry name" value="PAS domain"/>
    <property type="match status" value="1"/>
</dbReference>
<keyword evidence="9" id="KW-1133">Transmembrane helix</keyword>
<keyword evidence="6" id="KW-0418">Kinase</keyword>
<evidence type="ECO:0000256" key="7">
    <source>
        <dbReference type="ARBA" id="ARBA00023136"/>
    </source>
</evidence>
<evidence type="ECO:0000256" key="6">
    <source>
        <dbReference type="ARBA" id="ARBA00022777"/>
    </source>
</evidence>
<dbReference type="OrthoDB" id="9810447at2"/>
<gene>
    <name evidence="13" type="ORF">E0486_14335</name>
</gene>
<dbReference type="Pfam" id="PF02518">
    <property type="entry name" value="HATPase_c"/>
    <property type="match status" value="1"/>
</dbReference>
<dbReference type="GO" id="GO:0000156">
    <property type="term" value="F:phosphorelay response regulator activity"/>
    <property type="evidence" value="ECO:0007669"/>
    <property type="project" value="TreeGrafter"/>
</dbReference>
<dbReference type="Pfam" id="PF00672">
    <property type="entry name" value="HAMP"/>
    <property type="match status" value="1"/>
</dbReference>
<dbReference type="InterPro" id="IPR000014">
    <property type="entry name" value="PAS"/>
</dbReference>
<dbReference type="InterPro" id="IPR004358">
    <property type="entry name" value="Sig_transdc_His_kin-like_C"/>
</dbReference>
<dbReference type="SMART" id="SM00387">
    <property type="entry name" value="HATPase_c"/>
    <property type="match status" value="1"/>
</dbReference>
<dbReference type="InterPro" id="IPR050351">
    <property type="entry name" value="BphY/WalK/GraS-like"/>
</dbReference>
<evidence type="ECO:0000256" key="5">
    <source>
        <dbReference type="ARBA" id="ARBA00022679"/>
    </source>
</evidence>
<dbReference type="PRINTS" id="PR00344">
    <property type="entry name" value="BCTRLSENSOR"/>
</dbReference>
<dbReference type="CDD" id="cd00130">
    <property type="entry name" value="PAS"/>
    <property type="match status" value="1"/>
</dbReference>
<dbReference type="SMART" id="SM00304">
    <property type="entry name" value="HAMP"/>
    <property type="match status" value="1"/>
</dbReference>
<dbReference type="AlphaFoldDB" id="A0A4R4DXT5"/>
<dbReference type="GO" id="GO:0007234">
    <property type="term" value="P:osmosensory signaling via phosphorelay pathway"/>
    <property type="evidence" value="ECO:0007669"/>
    <property type="project" value="TreeGrafter"/>
</dbReference>
<dbReference type="InterPro" id="IPR036890">
    <property type="entry name" value="HATPase_C_sf"/>
</dbReference>
<evidence type="ECO:0000313" key="14">
    <source>
        <dbReference type="Proteomes" id="UP000295164"/>
    </source>
</evidence>
<feature type="domain" description="HAMP" evidence="12">
    <location>
        <begin position="178"/>
        <end position="231"/>
    </location>
</feature>
<dbReference type="SUPFAM" id="SSF158472">
    <property type="entry name" value="HAMP domain-like"/>
    <property type="match status" value="1"/>
</dbReference>
<dbReference type="Pfam" id="PF17152">
    <property type="entry name" value="CHASE8"/>
    <property type="match status" value="1"/>
</dbReference>
<sequence>MAAPYTPIQRKLMRVIMGTCGLMLVVTFASLFVFEYVSYRNIARRELQELAEVVAANTASSLAFDVPEDAAQVLGSLRKQKSLQAAWLYKANGTLFAGHGLKDGLPATDPGIRVFRFNGRYLECFEPVSENGRRLGTLYLRTDLSVMYNRLALYAAFALLTTGLAALLAFLFSRRLQRSISRPILDLATTASTVSEQKNYAVRATHQGNDEVGQLTHAFNGMLAQIEEQNAEINQLNQNLEQKVDERTGQLRQSNRTLQEQRDFIDKIINASIDLIAVFDNQLRYLVVNDTACRNFGRARSEMLGRSLREVFPNLADARVEQLLQRALLGELIQDDSYQSQVSDRVLQNFYIPLANDAGQVDRVLLIGHDITEVMRSQRQLQALNADLEKSNRDLEQFAYIASHDLQEPLRKIQTFADLSFRNIQHPQILERYLGKIGSSAARMSNLIRDVLNFSRLSRAGSDTWEPVDLNAILDGIRNDLELLIEEKAAVITAGPLPVIMGNPLQLGQLFQNLLTNALKFTERQPRISITATTIEAPAPNPAVHLRPGIAYAELRFTDNGIGFEAEYADKIFAVFQRLHTSSQYAGTGIGLALCKKIVENHDGAIAVESLLGAGTSFLVYLPLSPVAATPSAPPAQGKQNAG</sequence>
<dbReference type="InterPro" id="IPR003661">
    <property type="entry name" value="HisK_dim/P_dom"/>
</dbReference>
<keyword evidence="4" id="KW-0597">Phosphoprotein</keyword>
<dbReference type="PANTHER" id="PTHR42878:SF15">
    <property type="entry name" value="BACTERIOPHYTOCHROME"/>
    <property type="match status" value="1"/>
</dbReference>
<dbReference type="Pfam" id="PF08448">
    <property type="entry name" value="PAS_4"/>
    <property type="match status" value="1"/>
</dbReference>
<dbReference type="CDD" id="cd06225">
    <property type="entry name" value="HAMP"/>
    <property type="match status" value="1"/>
</dbReference>
<dbReference type="NCBIfam" id="TIGR00229">
    <property type="entry name" value="sensory_box"/>
    <property type="match status" value="1"/>
</dbReference>
<evidence type="ECO:0000256" key="8">
    <source>
        <dbReference type="SAM" id="Coils"/>
    </source>
</evidence>
<dbReference type="SUPFAM" id="SSF47384">
    <property type="entry name" value="Homodimeric domain of signal transducing histidine kinase"/>
    <property type="match status" value="1"/>
</dbReference>
<dbReference type="PANTHER" id="PTHR42878">
    <property type="entry name" value="TWO-COMPONENT HISTIDINE KINASE"/>
    <property type="match status" value="1"/>
</dbReference>
<dbReference type="Gene3D" id="6.10.340.10">
    <property type="match status" value="1"/>
</dbReference>
<evidence type="ECO:0000256" key="1">
    <source>
        <dbReference type="ARBA" id="ARBA00000085"/>
    </source>
</evidence>
<dbReference type="CDD" id="cd00082">
    <property type="entry name" value="HisKA"/>
    <property type="match status" value="1"/>
</dbReference>
<evidence type="ECO:0000256" key="3">
    <source>
        <dbReference type="ARBA" id="ARBA00012438"/>
    </source>
</evidence>
<dbReference type="InterPro" id="IPR003660">
    <property type="entry name" value="HAMP_dom"/>
</dbReference>
<dbReference type="GO" id="GO:0030295">
    <property type="term" value="F:protein kinase activator activity"/>
    <property type="evidence" value="ECO:0007669"/>
    <property type="project" value="TreeGrafter"/>
</dbReference>
<feature type="domain" description="Histidine kinase" evidence="10">
    <location>
        <begin position="401"/>
        <end position="626"/>
    </location>
</feature>
<dbReference type="PROSITE" id="PS50109">
    <property type="entry name" value="HIS_KIN"/>
    <property type="match status" value="1"/>
</dbReference>
<accession>A0A4R4DXT5</accession>
<keyword evidence="7 9" id="KW-0472">Membrane</keyword>
<protein>
    <recommendedName>
        <fullName evidence="3">histidine kinase</fullName>
        <ecNumber evidence="3">2.7.13.3</ecNumber>
    </recommendedName>
</protein>
<feature type="coiled-coil region" evidence="8">
    <location>
        <begin position="219"/>
        <end position="257"/>
    </location>
</feature>
<dbReference type="InterPro" id="IPR005467">
    <property type="entry name" value="His_kinase_dom"/>
</dbReference>
<feature type="transmembrane region" description="Helical" evidence="9">
    <location>
        <begin position="12"/>
        <end position="34"/>
    </location>
</feature>
<reference evidence="13 14" key="1">
    <citation type="submission" date="2019-03" db="EMBL/GenBank/DDBJ databases">
        <authorList>
            <person name="Kim M.K.M."/>
        </authorList>
    </citation>
    <scope>NUCLEOTIDE SEQUENCE [LARGE SCALE GENOMIC DNA]</scope>
    <source>
        <strain evidence="13 14">17J68-15</strain>
    </source>
</reference>
<comment type="catalytic activity">
    <reaction evidence="1">
        <text>ATP + protein L-histidine = ADP + protein N-phospho-L-histidine.</text>
        <dbReference type="EC" id="2.7.13.3"/>
    </reaction>
</comment>
<name>A0A4R4DXT5_9BACT</name>
<comment type="subcellular location">
    <subcellularLocation>
        <location evidence="2">Membrane</location>
    </subcellularLocation>
</comment>
<keyword evidence="8" id="KW-0175">Coiled coil</keyword>
<comment type="caution">
    <text evidence="13">The sequence shown here is derived from an EMBL/GenBank/DDBJ whole genome shotgun (WGS) entry which is preliminary data.</text>
</comment>